<name>A0AAV7JNU9_9METZ</name>
<reference evidence="15 16" key="1">
    <citation type="journal article" date="2023" name="BMC Biol.">
        <title>The compact genome of the sponge Oopsacas minuta (Hexactinellida) is lacking key metazoan core genes.</title>
        <authorList>
            <person name="Santini S."/>
            <person name="Schenkelaars Q."/>
            <person name="Jourda C."/>
            <person name="Duchesne M."/>
            <person name="Belahbib H."/>
            <person name="Rocher C."/>
            <person name="Selva M."/>
            <person name="Riesgo A."/>
            <person name="Vervoort M."/>
            <person name="Leys S.P."/>
            <person name="Kodjabachian L."/>
            <person name="Le Bivic A."/>
            <person name="Borchiellini C."/>
            <person name="Claverie J.M."/>
            <person name="Renard E."/>
        </authorList>
    </citation>
    <scope>NUCLEOTIDE SEQUENCE [LARGE SCALE GENOMIC DNA]</scope>
    <source>
        <strain evidence="15">SPO-2</strain>
    </source>
</reference>
<evidence type="ECO:0000256" key="6">
    <source>
        <dbReference type="ARBA" id="ARBA00022737"/>
    </source>
</evidence>
<evidence type="ECO:0000313" key="15">
    <source>
        <dbReference type="EMBL" id="KAI6650075.1"/>
    </source>
</evidence>
<feature type="domain" description="Integrin beta epidermal growth factor-like" evidence="14">
    <location>
        <begin position="51"/>
        <end position="81"/>
    </location>
</feature>
<evidence type="ECO:0000256" key="1">
    <source>
        <dbReference type="ARBA" id="ARBA00004479"/>
    </source>
</evidence>
<keyword evidence="6" id="KW-0677">Repeat</keyword>
<dbReference type="GO" id="GO:0008305">
    <property type="term" value="C:integrin complex"/>
    <property type="evidence" value="ECO:0007669"/>
    <property type="project" value="TreeGrafter"/>
</dbReference>
<dbReference type="InterPro" id="IPR015812">
    <property type="entry name" value="Integrin_bsu"/>
</dbReference>
<dbReference type="Pfam" id="PF23105">
    <property type="entry name" value="EGF_integrin"/>
    <property type="match status" value="1"/>
</dbReference>
<dbReference type="GO" id="GO:0098609">
    <property type="term" value="P:cell-cell adhesion"/>
    <property type="evidence" value="ECO:0007669"/>
    <property type="project" value="TreeGrafter"/>
</dbReference>
<evidence type="ECO:0000256" key="7">
    <source>
        <dbReference type="ARBA" id="ARBA00022989"/>
    </source>
</evidence>
<dbReference type="PANTHER" id="PTHR10082">
    <property type="entry name" value="INTEGRIN BETA SUBUNIT"/>
    <property type="match status" value="1"/>
</dbReference>
<dbReference type="PROSITE" id="PS00243">
    <property type="entry name" value="I_EGF_1"/>
    <property type="match status" value="1"/>
</dbReference>
<evidence type="ECO:0000256" key="10">
    <source>
        <dbReference type="ARBA" id="ARBA00023157"/>
    </source>
</evidence>
<organism evidence="15 16">
    <name type="scientific">Oopsacas minuta</name>
    <dbReference type="NCBI Taxonomy" id="111878"/>
    <lineage>
        <taxon>Eukaryota</taxon>
        <taxon>Metazoa</taxon>
        <taxon>Porifera</taxon>
        <taxon>Hexactinellida</taxon>
        <taxon>Hexasterophora</taxon>
        <taxon>Lyssacinosida</taxon>
        <taxon>Leucopsacidae</taxon>
        <taxon>Oopsacas</taxon>
    </lineage>
</organism>
<evidence type="ECO:0000259" key="14">
    <source>
        <dbReference type="Pfam" id="PF23105"/>
    </source>
</evidence>
<comment type="similarity">
    <text evidence="2">Belongs to the integrin beta chain family.</text>
</comment>
<dbReference type="GO" id="GO:0005925">
    <property type="term" value="C:focal adhesion"/>
    <property type="evidence" value="ECO:0007669"/>
    <property type="project" value="TreeGrafter"/>
</dbReference>
<keyword evidence="8 15" id="KW-0401">Integrin</keyword>
<comment type="subcellular location">
    <subcellularLocation>
        <location evidence="1">Membrane</location>
        <topology evidence="1">Single-pass type I membrane protein</topology>
    </subcellularLocation>
</comment>
<keyword evidence="7 12" id="KW-1133">Transmembrane helix</keyword>
<evidence type="ECO:0000256" key="5">
    <source>
        <dbReference type="ARBA" id="ARBA00022729"/>
    </source>
</evidence>
<dbReference type="GO" id="GO:0007229">
    <property type="term" value="P:integrin-mediated signaling pathway"/>
    <property type="evidence" value="ECO:0007669"/>
    <property type="project" value="UniProtKB-KW"/>
</dbReference>
<protein>
    <submittedName>
        <fullName evidence="15">Integrin beta-PS-like</fullName>
    </submittedName>
</protein>
<dbReference type="GO" id="GO:0009986">
    <property type="term" value="C:cell surface"/>
    <property type="evidence" value="ECO:0007669"/>
    <property type="project" value="TreeGrafter"/>
</dbReference>
<dbReference type="Proteomes" id="UP001165289">
    <property type="component" value="Unassembled WGS sequence"/>
</dbReference>
<dbReference type="GO" id="GO:0033627">
    <property type="term" value="P:cell adhesion mediated by integrin"/>
    <property type="evidence" value="ECO:0007669"/>
    <property type="project" value="TreeGrafter"/>
</dbReference>
<keyword evidence="5" id="KW-0732">Signal</keyword>
<feature type="transmembrane region" description="Helical" evidence="12">
    <location>
        <begin position="266"/>
        <end position="297"/>
    </location>
</feature>
<dbReference type="Gene3D" id="2.10.25.10">
    <property type="entry name" value="Laminin"/>
    <property type="match status" value="3"/>
</dbReference>
<keyword evidence="4 12" id="KW-0812">Transmembrane</keyword>
<keyword evidence="11" id="KW-0325">Glycoprotein</keyword>
<keyword evidence="16" id="KW-1185">Reference proteome</keyword>
<evidence type="ECO:0000256" key="12">
    <source>
        <dbReference type="SAM" id="Phobius"/>
    </source>
</evidence>
<evidence type="ECO:0000256" key="2">
    <source>
        <dbReference type="ARBA" id="ARBA00007449"/>
    </source>
</evidence>
<dbReference type="GO" id="GO:0007160">
    <property type="term" value="P:cell-matrix adhesion"/>
    <property type="evidence" value="ECO:0007669"/>
    <property type="project" value="TreeGrafter"/>
</dbReference>
<evidence type="ECO:0000256" key="8">
    <source>
        <dbReference type="ARBA" id="ARBA00023037"/>
    </source>
</evidence>
<dbReference type="GO" id="GO:0005178">
    <property type="term" value="F:integrin binding"/>
    <property type="evidence" value="ECO:0007669"/>
    <property type="project" value="TreeGrafter"/>
</dbReference>
<evidence type="ECO:0000256" key="3">
    <source>
        <dbReference type="ARBA" id="ARBA00022536"/>
    </source>
</evidence>
<keyword evidence="3" id="KW-0245">EGF-like domain</keyword>
<dbReference type="InterPro" id="IPR057073">
    <property type="entry name" value="EGF_integrin_2"/>
</dbReference>
<evidence type="ECO:0000256" key="4">
    <source>
        <dbReference type="ARBA" id="ARBA00022692"/>
    </source>
</evidence>
<dbReference type="InterPro" id="IPR014836">
    <property type="entry name" value="Integrin_bsu_cyt_dom"/>
</dbReference>
<dbReference type="Gene3D" id="1.20.5.100">
    <property type="entry name" value="Cytochrome c1, transmembrane anchor, C-terminal"/>
    <property type="match status" value="1"/>
</dbReference>
<dbReference type="FunFam" id="2.10.25.10:FF:000036">
    <property type="entry name" value="Integrin beta"/>
    <property type="match status" value="1"/>
</dbReference>
<evidence type="ECO:0000259" key="13">
    <source>
        <dbReference type="Pfam" id="PF08725"/>
    </source>
</evidence>
<dbReference type="EMBL" id="JAKMXF010000314">
    <property type="protein sequence ID" value="KAI6650075.1"/>
    <property type="molecule type" value="Genomic_DNA"/>
</dbReference>
<accession>A0AAV7JNU9</accession>
<dbReference type="Pfam" id="PF08725">
    <property type="entry name" value="Integrin_b_cyt"/>
    <property type="match status" value="1"/>
</dbReference>
<dbReference type="InterPro" id="IPR057243">
    <property type="entry name" value="Integrin_I-EGF_CS"/>
</dbReference>
<evidence type="ECO:0000256" key="11">
    <source>
        <dbReference type="ARBA" id="ARBA00023180"/>
    </source>
</evidence>
<dbReference type="AlphaFoldDB" id="A0AAV7JNU9"/>
<keyword evidence="9 12" id="KW-0472">Membrane</keyword>
<dbReference type="PRINTS" id="PR01186">
    <property type="entry name" value="INTEGRINB"/>
</dbReference>
<dbReference type="GO" id="GO:0016477">
    <property type="term" value="P:cell migration"/>
    <property type="evidence" value="ECO:0007669"/>
    <property type="project" value="TreeGrafter"/>
</dbReference>
<proteinExistence type="inferred from homology"/>
<keyword evidence="10" id="KW-1015">Disulfide bond</keyword>
<sequence>MNGSMCIQKPLDFKIWDNFCVDHCIFPTFFFKTIFEIVPITVFLHRPLLFLCSNRGSCLCGQCNCEIQQNPDDRVYGQYCECDNFNCPRGSDNAVCGGSSQGRCECGQCVCLRHPNGELWTRGTTGVCDCTPDQEPCRAANGKVCAGNGNCVCGRCNCPSEYTTASNCLSCNDPMTCNALCMNYYDCIRCYRRENADCRCGNDTEIPVVFVNGTISGNYEIDGIRGTPCLVNIDGCSTSFSVAVDSLGEIRPIHIQSEPICNSPFALWYVPPLAVLFALIVALVIILILVKLVLVCLDIREYRNFTKNLHLDTQNMNENPLYRKDIAEVGNPIYNQVKQPTNIKPLF</sequence>
<feature type="domain" description="Integrin beta subunit cytoplasmic" evidence="13">
    <location>
        <begin position="291"/>
        <end position="334"/>
    </location>
</feature>
<evidence type="ECO:0000313" key="16">
    <source>
        <dbReference type="Proteomes" id="UP001165289"/>
    </source>
</evidence>
<dbReference type="PANTHER" id="PTHR10082:SF60">
    <property type="entry name" value="INTEGRIN BETA-PS"/>
    <property type="match status" value="1"/>
</dbReference>
<gene>
    <name evidence="15" type="ORF">LOD99_6157</name>
</gene>
<evidence type="ECO:0000256" key="9">
    <source>
        <dbReference type="ARBA" id="ARBA00023136"/>
    </source>
</evidence>
<comment type="caution">
    <text evidence="15">The sequence shown here is derived from an EMBL/GenBank/DDBJ whole genome shotgun (WGS) entry which is preliminary data.</text>
</comment>